<dbReference type="AlphaFoldDB" id="A0A1M5E2Z2"/>
<evidence type="ECO:0000313" key="3">
    <source>
        <dbReference type="Proteomes" id="UP000184048"/>
    </source>
</evidence>
<dbReference type="Pfam" id="PF01850">
    <property type="entry name" value="PIN"/>
    <property type="match status" value="1"/>
</dbReference>
<dbReference type="STRING" id="1121884.SAMN02745131_03401"/>
<dbReference type="Gene3D" id="3.40.50.1010">
    <property type="entry name" value="5'-nuclease"/>
    <property type="match status" value="1"/>
</dbReference>
<protein>
    <submittedName>
        <fullName evidence="2">Predicted nucleic acid-binding protein, contains PIN domain</fullName>
    </submittedName>
</protein>
<dbReference type="OrthoDB" id="8907463at2"/>
<dbReference type="InterPro" id="IPR029060">
    <property type="entry name" value="PIN-like_dom_sf"/>
</dbReference>
<accession>A0A1M5E2Z2</accession>
<gene>
    <name evidence="2" type="ORF">SAMN02745131_03401</name>
</gene>
<evidence type="ECO:0000259" key="1">
    <source>
        <dbReference type="Pfam" id="PF01850"/>
    </source>
</evidence>
<dbReference type="RefSeq" id="WP_072836538.1">
    <property type="nucleotide sequence ID" value="NZ_FQUU01000017.1"/>
</dbReference>
<reference evidence="2 3" key="1">
    <citation type="submission" date="2016-11" db="EMBL/GenBank/DDBJ databases">
        <authorList>
            <person name="Jaros S."/>
            <person name="Januszkiewicz K."/>
            <person name="Wedrychowicz H."/>
        </authorList>
    </citation>
    <scope>NUCLEOTIDE SEQUENCE [LARGE SCALE GENOMIC DNA]</scope>
    <source>
        <strain evidence="2 3">DSM 18119</strain>
    </source>
</reference>
<sequence length="145" mass="16033">MVIQDFASKTVFLDTAPLIYYIEGHSAYQPVLSDLFDFNDKGGFFFVTSSMTLLEVLVKPLREGQKALAEQYRDILTTAAGIELFDITSAIAEQAALLRARYNIQTPDAIQIATCIELGADYFLTNDNRLKAVSETTVIAVGELQ</sequence>
<dbReference type="SUPFAM" id="SSF88723">
    <property type="entry name" value="PIN domain-like"/>
    <property type="match status" value="1"/>
</dbReference>
<proteinExistence type="predicted"/>
<organism evidence="2 3">
    <name type="scientific">Flavisolibacter ginsengisoli DSM 18119</name>
    <dbReference type="NCBI Taxonomy" id="1121884"/>
    <lineage>
        <taxon>Bacteria</taxon>
        <taxon>Pseudomonadati</taxon>
        <taxon>Bacteroidota</taxon>
        <taxon>Chitinophagia</taxon>
        <taxon>Chitinophagales</taxon>
        <taxon>Chitinophagaceae</taxon>
        <taxon>Flavisolibacter</taxon>
    </lineage>
</organism>
<dbReference type="EMBL" id="FQUU01000017">
    <property type="protein sequence ID" value="SHF73587.1"/>
    <property type="molecule type" value="Genomic_DNA"/>
</dbReference>
<keyword evidence="3" id="KW-1185">Reference proteome</keyword>
<evidence type="ECO:0000313" key="2">
    <source>
        <dbReference type="EMBL" id="SHF73587.1"/>
    </source>
</evidence>
<dbReference type="Proteomes" id="UP000184048">
    <property type="component" value="Unassembled WGS sequence"/>
</dbReference>
<dbReference type="InterPro" id="IPR002716">
    <property type="entry name" value="PIN_dom"/>
</dbReference>
<feature type="domain" description="PIN" evidence="1">
    <location>
        <begin position="11"/>
        <end position="134"/>
    </location>
</feature>
<name>A0A1M5E2Z2_9BACT</name>